<dbReference type="Pfam" id="PF12705">
    <property type="entry name" value="PDDEXK_1"/>
    <property type="match status" value="1"/>
</dbReference>
<gene>
    <name evidence="2" type="ORF">ASZ90_019965</name>
</gene>
<name>A0A0W8E1W8_9ZZZZ</name>
<dbReference type="AlphaFoldDB" id="A0A0W8E1W8"/>
<evidence type="ECO:0000259" key="1">
    <source>
        <dbReference type="Pfam" id="PF12705"/>
    </source>
</evidence>
<organism evidence="2">
    <name type="scientific">hydrocarbon metagenome</name>
    <dbReference type="NCBI Taxonomy" id="938273"/>
    <lineage>
        <taxon>unclassified sequences</taxon>
        <taxon>metagenomes</taxon>
        <taxon>ecological metagenomes</taxon>
    </lineage>
</organism>
<sequence>MLENYIDHISFSNLDKYQKCPYQWYLRYIEKHPDEAGESAQIGKLGHLVIKAAVAGKIRPDLDAFDDLVIDIASGECSNLTFKERAEARELYQGYGASNITNLYEWVLFALDVRSKHKGRVELEKEVSCIIPGIPVPMEMHIDFVNKDTIIDWKTGRNTEPISSHQLGLYAYGVGRAKNVNPSQFTRKFVFTGLQKQFEDKKPIQDALAWALNIYEHIEEDLEGLAFMGKGVFKKNAGTACRWCPYKATCFEENLGPVELINIPEEILTYSQAEQVASSILLIEEKLNAAQKALQVYCEENNLLMQTNGEYFGWYPGSISRKWDKMKIYEAVRDLPAEDIIKAFSVDLRGINALAKNNDCINLAIQEAVTTEKGKPKFKHASKPPKAS</sequence>
<protein>
    <recommendedName>
        <fullName evidence="1">PD-(D/E)XK endonuclease-like domain-containing protein</fullName>
    </recommendedName>
</protein>
<accession>A0A0W8E1W8</accession>
<proteinExistence type="predicted"/>
<comment type="caution">
    <text evidence="2">The sequence shown here is derived from an EMBL/GenBank/DDBJ whole genome shotgun (WGS) entry which is preliminary data.</text>
</comment>
<dbReference type="EMBL" id="LNQE01001916">
    <property type="protein sequence ID" value="KUG02597.1"/>
    <property type="molecule type" value="Genomic_DNA"/>
</dbReference>
<dbReference type="InterPro" id="IPR011604">
    <property type="entry name" value="PDDEXK-like_dom_sf"/>
</dbReference>
<feature type="domain" description="PD-(D/E)XK endonuclease-like" evidence="1">
    <location>
        <begin position="8"/>
        <end position="250"/>
    </location>
</feature>
<dbReference type="Gene3D" id="3.90.320.10">
    <property type="match status" value="1"/>
</dbReference>
<evidence type="ECO:0000313" key="2">
    <source>
        <dbReference type="EMBL" id="KUG02597.1"/>
    </source>
</evidence>
<reference evidence="2" key="1">
    <citation type="journal article" date="2015" name="Proc. Natl. Acad. Sci. U.S.A.">
        <title>Networks of energetic and metabolic interactions define dynamics in microbial communities.</title>
        <authorList>
            <person name="Embree M."/>
            <person name="Liu J.K."/>
            <person name="Al-Bassam M.M."/>
            <person name="Zengler K."/>
        </authorList>
    </citation>
    <scope>NUCLEOTIDE SEQUENCE</scope>
</reference>
<dbReference type="InterPro" id="IPR038726">
    <property type="entry name" value="PDDEXK_AddAB-type"/>
</dbReference>